<dbReference type="Proteomes" id="UP001596145">
    <property type="component" value="Unassembled WGS sequence"/>
</dbReference>
<protein>
    <submittedName>
        <fullName evidence="1">RAD55 family ATPase</fullName>
    </submittedName>
</protein>
<name>A0ABD5QPR4_9EURY</name>
<gene>
    <name evidence="1" type="ORF">ACFPJA_05485</name>
</gene>
<dbReference type="AlphaFoldDB" id="A0ABD5QPR4"/>
<organism evidence="1 2">
    <name type="scientific">Halorubrum glutamatedens</name>
    <dbReference type="NCBI Taxonomy" id="2707018"/>
    <lineage>
        <taxon>Archaea</taxon>
        <taxon>Methanobacteriati</taxon>
        <taxon>Methanobacteriota</taxon>
        <taxon>Stenosarchaea group</taxon>
        <taxon>Halobacteria</taxon>
        <taxon>Halobacteriales</taxon>
        <taxon>Haloferacaceae</taxon>
        <taxon>Halorubrum</taxon>
    </lineage>
</organism>
<sequence length="278" mass="30375">MSSVPFGVARLDSILDGGAPPGSVVLLAGESGAGAREFLYTSAAMNGLGRTDEELFDLYYGDLPGDGEIPPEVHYLSFTAGEEALTREMEYTLAEEVVDAAVEGIEFRDLSPEFFQLSPVPREWYEGETTTIEDLGEHGRYDDVLTAFGDYLTDHAAGNVVCIDSVTDLVSAASDDMEWSDIAMVMKGLKKAATRWQGLILVLVNADALSDREFGTLMDAAGGTLQFTWESGGSKRARTMFVREFRGVLSRLEAENIVRFETEVHDGGFDISDVRKIR</sequence>
<comment type="caution">
    <text evidence="1">The sequence shown here is derived from an EMBL/GenBank/DDBJ whole genome shotgun (WGS) entry which is preliminary data.</text>
</comment>
<dbReference type="InterPro" id="IPR027417">
    <property type="entry name" value="P-loop_NTPase"/>
</dbReference>
<dbReference type="EMBL" id="JBHSKV010000007">
    <property type="protein sequence ID" value="MFC5134170.1"/>
    <property type="molecule type" value="Genomic_DNA"/>
</dbReference>
<dbReference type="Gene3D" id="3.40.50.300">
    <property type="entry name" value="P-loop containing nucleotide triphosphate hydrolases"/>
    <property type="match status" value="1"/>
</dbReference>
<evidence type="ECO:0000313" key="2">
    <source>
        <dbReference type="Proteomes" id="UP001596145"/>
    </source>
</evidence>
<dbReference type="RefSeq" id="WP_122104442.1">
    <property type="nucleotide sequence ID" value="NZ_JBHSKV010000007.1"/>
</dbReference>
<reference evidence="1 2" key="1">
    <citation type="journal article" date="2019" name="Int. J. Syst. Evol. Microbiol.">
        <title>The Global Catalogue of Microorganisms (GCM) 10K type strain sequencing project: providing services to taxonomists for standard genome sequencing and annotation.</title>
        <authorList>
            <consortium name="The Broad Institute Genomics Platform"/>
            <consortium name="The Broad Institute Genome Sequencing Center for Infectious Disease"/>
            <person name="Wu L."/>
            <person name="Ma J."/>
        </authorList>
    </citation>
    <scope>NUCLEOTIDE SEQUENCE [LARGE SCALE GENOMIC DNA]</scope>
    <source>
        <strain evidence="1 2">CGMCC 1.16026</strain>
    </source>
</reference>
<proteinExistence type="predicted"/>
<dbReference type="SUPFAM" id="SSF52540">
    <property type="entry name" value="P-loop containing nucleoside triphosphate hydrolases"/>
    <property type="match status" value="1"/>
</dbReference>
<accession>A0ABD5QPR4</accession>
<keyword evidence="2" id="KW-1185">Reference proteome</keyword>
<evidence type="ECO:0000313" key="1">
    <source>
        <dbReference type="EMBL" id="MFC5134170.1"/>
    </source>
</evidence>